<dbReference type="STRING" id="69960.SAMN05421720_11120"/>
<dbReference type="CDD" id="cd13539">
    <property type="entry name" value="PBP2_AvModA"/>
    <property type="match status" value="1"/>
</dbReference>
<evidence type="ECO:0000256" key="4">
    <source>
        <dbReference type="ARBA" id="ARBA00022729"/>
    </source>
</evidence>
<dbReference type="GO" id="GO:1901359">
    <property type="term" value="F:tungstate binding"/>
    <property type="evidence" value="ECO:0007669"/>
    <property type="project" value="UniProtKB-ARBA"/>
</dbReference>
<dbReference type="Gene3D" id="3.40.190.10">
    <property type="entry name" value="Periplasmic binding protein-like II"/>
    <property type="match status" value="2"/>
</dbReference>
<evidence type="ECO:0000256" key="5">
    <source>
        <dbReference type="ARBA" id="ARBA00062515"/>
    </source>
</evidence>
<dbReference type="GO" id="GO:0030973">
    <property type="term" value="F:molybdate ion binding"/>
    <property type="evidence" value="ECO:0007669"/>
    <property type="project" value="InterPro"/>
</dbReference>
<dbReference type="InterPro" id="IPR044084">
    <property type="entry name" value="AvModA-like_subst-bd"/>
</dbReference>
<dbReference type="GO" id="GO:0046872">
    <property type="term" value="F:metal ion binding"/>
    <property type="evidence" value="ECO:0007669"/>
    <property type="project" value="UniProtKB-KW"/>
</dbReference>
<comment type="subunit">
    <text evidence="5">The complex is composed of two ATP-binding proteins (ModC), two transmembrane proteins (ModB) and a solute-binding protein (ModA).</text>
</comment>
<comment type="similarity">
    <text evidence="1">Belongs to the bacterial solute-binding protein ModA family.</text>
</comment>
<dbReference type="Proteomes" id="UP000199412">
    <property type="component" value="Unassembled WGS sequence"/>
</dbReference>
<evidence type="ECO:0000256" key="1">
    <source>
        <dbReference type="ARBA" id="ARBA00009175"/>
    </source>
</evidence>
<evidence type="ECO:0000256" key="3">
    <source>
        <dbReference type="ARBA" id="ARBA00022723"/>
    </source>
</evidence>
<keyword evidence="9" id="KW-1185">Reference proteome</keyword>
<dbReference type="PANTHER" id="PTHR30632:SF14">
    <property type="entry name" value="TUNGSTATE_MOLYBDATE_CHROMATE-BINDING PROTEIN MODA"/>
    <property type="match status" value="1"/>
</dbReference>
<feature type="chain" id="PRO_5011683661" evidence="7">
    <location>
        <begin position="26"/>
        <end position="251"/>
    </location>
</feature>
<dbReference type="OrthoDB" id="9785015at2"/>
<dbReference type="Pfam" id="PF13531">
    <property type="entry name" value="SBP_bac_11"/>
    <property type="match status" value="1"/>
</dbReference>
<dbReference type="AlphaFoldDB" id="A0A1G7FDF3"/>
<reference evidence="8 9" key="1">
    <citation type="submission" date="2016-10" db="EMBL/GenBank/DDBJ databases">
        <authorList>
            <person name="de Groot N.N."/>
        </authorList>
    </citation>
    <scope>NUCLEOTIDE SEQUENCE [LARGE SCALE GENOMIC DNA]</scope>
    <source>
        <strain evidence="8 9">ATCC 700224</strain>
    </source>
</reference>
<name>A0A1G7FDF3_9PROT</name>
<feature type="binding site" evidence="6">
    <location>
        <position position="170"/>
    </location>
    <ligand>
        <name>molybdate</name>
        <dbReference type="ChEBI" id="CHEBI:36264"/>
    </ligand>
</feature>
<keyword evidence="4 7" id="KW-0732">Signal</keyword>
<feature type="signal peptide" evidence="7">
    <location>
        <begin position="1"/>
        <end position="25"/>
    </location>
</feature>
<evidence type="ECO:0000313" key="8">
    <source>
        <dbReference type="EMBL" id="SDE73910.1"/>
    </source>
</evidence>
<organism evidence="8 9">
    <name type="scientific">Rhodospira trueperi</name>
    <dbReference type="NCBI Taxonomy" id="69960"/>
    <lineage>
        <taxon>Bacteria</taxon>
        <taxon>Pseudomonadati</taxon>
        <taxon>Pseudomonadota</taxon>
        <taxon>Alphaproteobacteria</taxon>
        <taxon>Rhodospirillales</taxon>
        <taxon>Rhodospirillaceae</taxon>
        <taxon>Rhodospira</taxon>
    </lineage>
</organism>
<dbReference type="InterPro" id="IPR005950">
    <property type="entry name" value="ModA"/>
</dbReference>
<keyword evidence="2 6" id="KW-0500">Molybdenum</keyword>
<dbReference type="InterPro" id="IPR050682">
    <property type="entry name" value="ModA/WtpA"/>
</dbReference>
<dbReference type="SUPFAM" id="SSF53850">
    <property type="entry name" value="Periplasmic binding protein-like II"/>
    <property type="match status" value="1"/>
</dbReference>
<gene>
    <name evidence="8" type="ORF">SAMN05421720_11120</name>
</gene>
<dbReference type="PIRSF" id="PIRSF004846">
    <property type="entry name" value="ModA"/>
    <property type="match status" value="1"/>
</dbReference>
<dbReference type="RefSeq" id="WP_092787298.1">
    <property type="nucleotide sequence ID" value="NZ_FNAP01000011.1"/>
</dbReference>
<feature type="binding site" evidence="6">
    <location>
        <position position="62"/>
    </location>
    <ligand>
        <name>molybdate</name>
        <dbReference type="ChEBI" id="CHEBI:36264"/>
    </ligand>
</feature>
<dbReference type="FunFam" id="3.40.190.10:FF:000035">
    <property type="entry name" value="Molybdate ABC transporter substrate-binding protein"/>
    <property type="match status" value="1"/>
</dbReference>
<keyword evidence="3 6" id="KW-0479">Metal-binding</keyword>
<evidence type="ECO:0000256" key="7">
    <source>
        <dbReference type="SAM" id="SignalP"/>
    </source>
</evidence>
<accession>A0A1G7FDF3</accession>
<proteinExistence type="inferred from homology"/>
<evidence type="ECO:0000256" key="6">
    <source>
        <dbReference type="PIRSR" id="PIRSR004846-1"/>
    </source>
</evidence>
<sequence length="251" mass="25931">MTRSLSVLTAALAASLALTAAPARADETLVAVAANFTAAAKEIGAAFTEATGHTATFSFGSTGKLYAQIAHGAPFEAFLAADTARPEKAEAEGLGVPGSRFTYAVGRLVLYSTDPALVDDAGAVLERDAFDHLAIANPVTAPYGAAAVEVLEALGLQESLKDRLVQGDTIAQAHQFVITGNAEIGFVALSQVVDDDSGSQWMVPQDLYTPIRQDAILLKTGADNPVAAAFLAFLKGPEATAITARYGYGTE</sequence>
<dbReference type="NCBIfam" id="TIGR01256">
    <property type="entry name" value="modA"/>
    <property type="match status" value="1"/>
</dbReference>
<evidence type="ECO:0000256" key="2">
    <source>
        <dbReference type="ARBA" id="ARBA00022505"/>
    </source>
</evidence>
<evidence type="ECO:0000313" key="9">
    <source>
        <dbReference type="Proteomes" id="UP000199412"/>
    </source>
</evidence>
<dbReference type="GO" id="GO:0015689">
    <property type="term" value="P:molybdate ion transport"/>
    <property type="evidence" value="ECO:0007669"/>
    <property type="project" value="InterPro"/>
</dbReference>
<dbReference type="EMBL" id="FNAP01000011">
    <property type="protein sequence ID" value="SDE73910.1"/>
    <property type="molecule type" value="Genomic_DNA"/>
</dbReference>
<protein>
    <submittedName>
        <fullName evidence="8">Molybdate transport system substrate-binding protein</fullName>
    </submittedName>
</protein>
<dbReference type="PANTHER" id="PTHR30632">
    <property type="entry name" value="MOLYBDATE-BINDING PERIPLASMIC PROTEIN"/>
    <property type="match status" value="1"/>
</dbReference>